<evidence type="ECO:0000313" key="9">
    <source>
        <dbReference type="EMBL" id="GAA4469720.1"/>
    </source>
</evidence>
<dbReference type="PROSITE" id="PS51257">
    <property type="entry name" value="PROKAR_LIPOPROTEIN"/>
    <property type="match status" value="1"/>
</dbReference>
<keyword evidence="3 6" id="KW-0732">Signal</keyword>
<dbReference type="InterPro" id="IPR012944">
    <property type="entry name" value="SusD_RagB_dom"/>
</dbReference>
<evidence type="ECO:0000259" key="7">
    <source>
        <dbReference type="Pfam" id="PF07980"/>
    </source>
</evidence>
<dbReference type="InterPro" id="IPR033985">
    <property type="entry name" value="SusD-like_N"/>
</dbReference>
<evidence type="ECO:0000256" key="2">
    <source>
        <dbReference type="ARBA" id="ARBA00006275"/>
    </source>
</evidence>
<evidence type="ECO:0000256" key="6">
    <source>
        <dbReference type="SAM" id="SignalP"/>
    </source>
</evidence>
<reference evidence="10" key="1">
    <citation type="journal article" date="2019" name="Int. J. Syst. Evol. Microbiol.">
        <title>The Global Catalogue of Microorganisms (GCM) 10K type strain sequencing project: providing services to taxonomists for standard genome sequencing and annotation.</title>
        <authorList>
            <consortium name="The Broad Institute Genomics Platform"/>
            <consortium name="The Broad Institute Genome Sequencing Center for Infectious Disease"/>
            <person name="Wu L."/>
            <person name="Ma J."/>
        </authorList>
    </citation>
    <scope>NUCLEOTIDE SEQUENCE [LARGE SCALE GENOMIC DNA]</scope>
    <source>
        <strain evidence="10">JCM 17927</strain>
    </source>
</reference>
<proteinExistence type="inferred from homology"/>
<keyword evidence="4" id="KW-0472">Membrane</keyword>
<feature type="chain" id="PRO_5045864716" evidence="6">
    <location>
        <begin position="23"/>
        <end position="491"/>
    </location>
</feature>
<dbReference type="Proteomes" id="UP001501175">
    <property type="component" value="Unassembled WGS sequence"/>
</dbReference>
<dbReference type="CDD" id="cd08977">
    <property type="entry name" value="SusD"/>
    <property type="match status" value="1"/>
</dbReference>
<dbReference type="InterPro" id="IPR011990">
    <property type="entry name" value="TPR-like_helical_dom_sf"/>
</dbReference>
<dbReference type="SUPFAM" id="SSF48452">
    <property type="entry name" value="TPR-like"/>
    <property type="match status" value="1"/>
</dbReference>
<feature type="domain" description="SusD-like N-terminal" evidence="8">
    <location>
        <begin position="63"/>
        <end position="227"/>
    </location>
</feature>
<comment type="subcellular location">
    <subcellularLocation>
        <location evidence="1">Cell outer membrane</location>
    </subcellularLocation>
</comment>
<gene>
    <name evidence="9" type="ORF">GCM10023189_57190</name>
</gene>
<evidence type="ECO:0000256" key="4">
    <source>
        <dbReference type="ARBA" id="ARBA00023136"/>
    </source>
</evidence>
<feature type="domain" description="RagB/SusD" evidence="7">
    <location>
        <begin position="362"/>
        <end position="491"/>
    </location>
</feature>
<dbReference type="Pfam" id="PF14322">
    <property type="entry name" value="SusD-like_3"/>
    <property type="match status" value="1"/>
</dbReference>
<sequence>MKLRTIKLLVCSALTLFLSGCGEDFLNLAPIDNPNERAFFRNADDFNLAVIGVYDAVNERLLEQSGWALKEMRSDNTEQHQLALGGFAEGFNQINEFYVLPDNGLVLDHWRSSYYGISRANTVLTRIGNIDFSEQLKNQYRGEALFLRSYLYFNLVRLFGDIPMPTQEFATPSAAFGEGRVPAERVYQQLIQDLKTATGFLPLSYPTGQRGRVTQGAARALLAKVYLTVGQKAEAASELRQVISSNQYQLLPDYAKLWGRANKNSAESLFELQFKSGGVGEGSTYADAWLPARAGLDIYGSTYRGGGGQGLNSPTQDIIAAYEKGDLRKKVSVAESYTKANGQVVLEPRILKFSDAPSLPLDSDDNFPIIRYADVLLMLAEAVGPTGEGWDLLDRIRTRAGLGNADRTQNFVDVLLQERRVEFAFENHRWFDLLRFGKALDVMSAHLQQRKNSSTPYLYNKIGQVTQGKLLFPIPLRELQINKSLTQNPGY</sequence>
<keyword evidence="10" id="KW-1185">Reference proteome</keyword>
<comment type="caution">
    <text evidence="9">The sequence shown here is derived from an EMBL/GenBank/DDBJ whole genome shotgun (WGS) entry which is preliminary data.</text>
</comment>
<protein>
    <submittedName>
        <fullName evidence="9">RagB/SusD family nutrient uptake outer membrane protein</fullName>
    </submittedName>
</protein>
<dbReference type="Pfam" id="PF07980">
    <property type="entry name" value="SusD_RagB"/>
    <property type="match status" value="1"/>
</dbReference>
<evidence type="ECO:0000256" key="5">
    <source>
        <dbReference type="ARBA" id="ARBA00023237"/>
    </source>
</evidence>
<evidence type="ECO:0000259" key="8">
    <source>
        <dbReference type="Pfam" id="PF14322"/>
    </source>
</evidence>
<comment type="similarity">
    <text evidence="2">Belongs to the SusD family.</text>
</comment>
<dbReference type="Gene3D" id="1.25.40.390">
    <property type="match status" value="1"/>
</dbReference>
<name>A0ABP8NPP4_9BACT</name>
<dbReference type="EMBL" id="BAABHD010000084">
    <property type="protein sequence ID" value="GAA4469720.1"/>
    <property type="molecule type" value="Genomic_DNA"/>
</dbReference>
<evidence type="ECO:0000256" key="1">
    <source>
        <dbReference type="ARBA" id="ARBA00004442"/>
    </source>
</evidence>
<dbReference type="RefSeq" id="WP_345249667.1">
    <property type="nucleotide sequence ID" value="NZ_BAABHD010000084.1"/>
</dbReference>
<keyword evidence="5" id="KW-0998">Cell outer membrane</keyword>
<evidence type="ECO:0000313" key="10">
    <source>
        <dbReference type="Proteomes" id="UP001501175"/>
    </source>
</evidence>
<accession>A0ABP8NPP4</accession>
<organism evidence="9 10">
    <name type="scientific">Nibrella saemangeumensis</name>
    <dbReference type="NCBI Taxonomy" id="1084526"/>
    <lineage>
        <taxon>Bacteria</taxon>
        <taxon>Pseudomonadati</taxon>
        <taxon>Bacteroidota</taxon>
        <taxon>Cytophagia</taxon>
        <taxon>Cytophagales</taxon>
        <taxon>Spirosomataceae</taxon>
        <taxon>Nibrella</taxon>
    </lineage>
</organism>
<feature type="signal peptide" evidence="6">
    <location>
        <begin position="1"/>
        <end position="22"/>
    </location>
</feature>
<evidence type="ECO:0000256" key="3">
    <source>
        <dbReference type="ARBA" id="ARBA00022729"/>
    </source>
</evidence>